<dbReference type="SUPFAM" id="SSF49584">
    <property type="entry name" value="Periplasmic chaperone C-domain"/>
    <property type="match status" value="1"/>
</dbReference>
<proteinExistence type="inferred from homology"/>
<dbReference type="PANTHER" id="PTHR30251">
    <property type="entry name" value="PILUS ASSEMBLY CHAPERONE"/>
    <property type="match status" value="1"/>
</dbReference>
<feature type="domain" description="Pili assembly chaperone C-terminal" evidence="8">
    <location>
        <begin position="160"/>
        <end position="223"/>
    </location>
</feature>
<accession>A0ABS3GSU4</accession>
<evidence type="ECO:0000256" key="5">
    <source>
        <dbReference type="ARBA" id="ARBA00023186"/>
    </source>
</evidence>
<dbReference type="InterPro" id="IPR036316">
    <property type="entry name" value="Pili_assmbl_chap_C_dom_sf"/>
</dbReference>
<dbReference type="PRINTS" id="PR00969">
    <property type="entry name" value="CHAPERONPILI"/>
</dbReference>
<dbReference type="InterPro" id="IPR050643">
    <property type="entry name" value="Periplasmic_pilus_chap"/>
</dbReference>
<evidence type="ECO:0000259" key="8">
    <source>
        <dbReference type="Pfam" id="PF02753"/>
    </source>
</evidence>
<evidence type="ECO:0000313" key="9">
    <source>
        <dbReference type="EMBL" id="MBO0418029.1"/>
    </source>
</evidence>
<dbReference type="InterPro" id="IPR016147">
    <property type="entry name" value="Pili_assmbl_chaperone_N"/>
</dbReference>
<dbReference type="InterPro" id="IPR008962">
    <property type="entry name" value="PapD-like_sf"/>
</dbReference>
<reference evidence="9 10" key="1">
    <citation type="submission" date="2021-03" db="EMBL/GenBank/DDBJ databases">
        <title>First Case of infection caused by Chromobacterium haemolyticum derived from water in China.</title>
        <authorList>
            <person name="Chen J."/>
            <person name="Liu C."/>
        </authorList>
    </citation>
    <scope>NUCLEOTIDE SEQUENCE [LARGE SCALE GENOMIC DNA]</scope>
    <source>
        <strain evidence="9 10">WJ-5</strain>
    </source>
</reference>
<comment type="similarity">
    <text evidence="2">Belongs to the periplasmic pilus chaperone family.</text>
</comment>
<evidence type="ECO:0000256" key="6">
    <source>
        <dbReference type="SAM" id="SignalP"/>
    </source>
</evidence>
<feature type="domain" description="Pili assembly chaperone N-terminal" evidence="7">
    <location>
        <begin position="19"/>
        <end position="133"/>
    </location>
</feature>
<dbReference type="Proteomes" id="UP000664349">
    <property type="component" value="Unassembled WGS sequence"/>
</dbReference>
<organism evidence="9 10">
    <name type="scientific">Chromobacterium haemolyticum</name>
    <dbReference type="NCBI Taxonomy" id="394935"/>
    <lineage>
        <taxon>Bacteria</taxon>
        <taxon>Pseudomonadati</taxon>
        <taxon>Pseudomonadota</taxon>
        <taxon>Betaproteobacteria</taxon>
        <taxon>Neisseriales</taxon>
        <taxon>Chromobacteriaceae</taxon>
        <taxon>Chromobacterium</taxon>
    </lineage>
</organism>
<dbReference type="InterPro" id="IPR001829">
    <property type="entry name" value="Pili_assmbl_chaperone_bac"/>
</dbReference>
<feature type="signal peptide" evidence="6">
    <location>
        <begin position="1"/>
        <end position="18"/>
    </location>
</feature>
<dbReference type="InterPro" id="IPR013783">
    <property type="entry name" value="Ig-like_fold"/>
</dbReference>
<evidence type="ECO:0000256" key="1">
    <source>
        <dbReference type="ARBA" id="ARBA00004418"/>
    </source>
</evidence>
<evidence type="ECO:0000313" key="10">
    <source>
        <dbReference type="Proteomes" id="UP000664349"/>
    </source>
</evidence>
<evidence type="ECO:0000256" key="2">
    <source>
        <dbReference type="ARBA" id="ARBA00007399"/>
    </source>
</evidence>
<keyword evidence="3 6" id="KW-0732">Signal</keyword>
<dbReference type="InterPro" id="IPR016148">
    <property type="entry name" value="Pili_assmbl_chaperone_C"/>
</dbReference>
<protein>
    <submittedName>
        <fullName evidence="9">Molecular chaperone</fullName>
    </submittedName>
</protein>
<evidence type="ECO:0000259" key="7">
    <source>
        <dbReference type="Pfam" id="PF00345"/>
    </source>
</evidence>
<dbReference type="Pfam" id="PF02753">
    <property type="entry name" value="PapD_C"/>
    <property type="match status" value="1"/>
</dbReference>
<dbReference type="Gene3D" id="2.60.40.10">
    <property type="entry name" value="Immunoglobulins"/>
    <property type="match status" value="2"/>
</dbReference>
<name>A0ABS3GSU4_9NEIS</name>
<evidence type="ECO:0000256" key="3">
    <source>
        <dbReference type="ARBA" id="ARBA00022729"/>
    </source>
</evidence>
<feature type="chain" id="PRO_5046699455" evidence="6">
    <location>
        <begin position="19"/>
        <end position="245"/>
    </location>
</feature>
<comment type="subcellular location">
    <subcellularLocation>
        <location evidence="1">Periplasm</location>
    </subcellularLocation>
</comment>
<dbReference type="Pfam" id="PF00345">
    <property type="entry name" value="PapD_N"/>
    <property type="match status" value="1"/>
</dbReference>
<dbReference type="EMBL" id="JAFLRD010000023">
    <property type="protein sequence ID" value="MBO0418029.1"/>
    <property type="molecule type" value="Genomic_DNA"/>
</dbReference>
<dbReference type="PANTHER" id="PTHR30251:SF2">
    <property type="entry name" value="FIMBRIAL CHAPERONE YADV-RELATED"/>
    <property type="match status" value="1"/>
</dbReference>
<dbReference type="SUPFAM" id="SSF49354">
    <property type="entry name" value="PapD-like"/>
    <property type="match status" value="1"/>
</dbReference>
<comment type="caution">
    <text evidence="9">The sequence shown here is derived from an EMBL/GenBank/DDBJ whole genome shotgun (WGS) entry which is preliminary data.</text>
</comment>
<dbReference type="RefSeq" id="WP_019099935.1">
    <property type="nucleotide sequence ID" value="NZ_CAEE01000018.1"/>
</dbReference>
<sequence length="245" mass="26637">MKTILPLILALAMSPVWAGIALNGTRIIFDGNNKEASITVSNLGEEILVQSWLEPATGPQGELPFAVTPPLARLPAKQQQLLRVLYEGSGAPDGRESVFWLNVQEIPQAANGDNVLQLAVRQRIKVFFRPSDLDGDMALQAPEALQWSLIQVEGKRVLRVDNPSRYHVTMVDLKLQAGKSGQELASAYMVAPGGSGQWPLKPAVSVDAAQLQYGIINDFGGHVEYEVSLGAGQEARPRPRDPRVK</sequence>
<evidence type="ECO:0000256" key="4">
    <source>
        <dbReference type="ARBA" id="ARBA00022764"/>
    </source>
</evidence>
<gene>
    <name evidence="9" type="ORF">J1C50_21215</name>
</gene>
<keyword evidence="4" id="KW-0574">Periplasm</keyword>
<keyword evidence="5" id="KW-0143">Chaperone</keyword>
<keyword evidence="10" id="KW-1185">Reference proteome</keyword>